<evidence type="ECO:0000313" key="4">
    <source>
        <dbReference type="Proteomes" id="UP000887577"/>
    </source>
</evidence>
<dbReference type="InterPro" id="IPR029052">
    <property type="entry name" value="Metallo-depent_PP-like"/>
</dbReference>
<dbReference type="InterPro" id="IPR004843">
    <property type="entry name" value="Calcineurin-like_PHP"/>
</dbReference>
<dbReference type="GO" id="GO:0016020">
    <property type="term" value="C:membrane"/>
    <property type="evidence" value="ECO:0007669"/>
    <property type="project" value="GOC"/>
</dbReference>
<dbReference type="GO" id="GO:0006685">
    <property type="term" value="P:sphingomyelin catabolic process"/>
    <property type="evidence" value="ECO:0007669"/>
    <property type="project" value="TreeGrafter"/>
</dbReference>
<proteinExistence type="predicted"/>
<evidence type="ECO:0000256" key="1">
    <source>
        <dbReference type="ARBA" id="ARBA00022801"/>
    </source>
</evidence>
<dbReference type="Proteomes" id="UP000887577">
    <property type="component" value="Unplaced"/>
</dbReference>
<dbReference type="GO" id="GO:0005615">
    <property type="term" value="C:extracellular space"/>
    <property type="evidence" value="ECO:0007669"/>
    <property type="project" value="TreeGrafter"/>
</dbReference>
<dbReference type="Gene3D" id="3.60.21.10">
    <property type="match status" value="1"/>
</dbReference>
<dbReference type="PANTHER" id="PTHR10340:SF54">
    <property type="entry name" value="SPHINGOMYELIN PHOSPHODIESTERASE 2"/>
    <property type="match status" value="1"/>
</dbReference>
<reference evidence="5" key="1">
    <citation type="submission" date="2022-11" db="UniProtKB">
        <authorList>
            <consortium name="WormBaseParasite"/>
        </authorList>
    </citation>
    <scope>IDENTIFICATION</scope>
</reference>
<dbReference type="Pfam" id="PF00149">
    <property type="entry name" value="Metallophos"/>
    <property type="match status" value="1"/>
</dbReference>
<accession>A0A914ZAK4</accession>
<keyword evidence="1" id="KW-0378">Hydrolase</keyword>
<organism evidence="4 5">
    <name type="scientific">Panagrolaimus superbus</name>
    <dbReference type="NCBI Taxonomy" id="310955"/>
    <lineage>
        <taxon>Eukaryota</taxon>
        <taxon>Metazoa</taxon>
        <taxon>Ecdysozoa</taxon>
        <taxon>Nematoda</taxon>
        <taxon>Chromadorea</taxon>
        <taxon>Rhabditida</taxon>
        <taxon>Tylenchina</taxon>
        <taxon>Panagrolaimomorpha</taxon>
        <taxon>Panagrolaimoidea</taxon>
        <taxon>Panagrolaimidae</taxon>
        <taxon>Panagrolaimus</taxon>
    </lineage>
</organism>
<keyword evidence="2" id="KW-0325">Glycoprotein</keyword>
<dbReference type="PANTHER" id="PTHR10340">
    <property type="entry name" value="SPHINGOMYELIN PHOSPHODIESTERASE"/>
    <property type="match status" value="1"/>
</dbReference>
<name>A0A914ZAK4_9BILA</name>
<evidence type="ECO:0000259" key="3">
    <source>
        <dbReference type="Pfam" id="PF00149"/>
    </source>
</evidence>
<dbReference type="GO" id="GO:0046513">
    <property type="term" value="P:ceramide biosynthetic process"/>
    <property type="evidence" value="ECO:0007669"/>
    <property type="project" value="TreeGrafter"/>
</dbReference>
<dbReference type="AlphaFoldDB" id="A0A914ZAK4"/>
<dbReference type="GO" id="GO:0005764">
    <property type="term" value="C:lysosome"/>
    <property type="evidence" value="ECO:0007669"/>
    <property type="project" value="TreeGrafter"/>
</dbReference>
<dbReference type="WBParaSite" id="PSU_v2.g9353.t1">
    <property type="protein sequence ID" value="PSU_v2.g9353.t1"/>
    <property type="gene ID" value="PSU_v2.g9353"/>
</dbReference>
<dbReference type="SUPFAM" id="SSF56300">
    <property type="entry name" value="Metallo-dependent phosphatases"/>
    <property type="match status" value="1"/>
</dbReference>
<evidence type="ECO:0000256" key="2">
    <source>
        <dbReference type="ARBA" id="ARBA00023180"/>
    </source>
</evidence>
<dbReference type="GO" id="GO:0061750">
    <property type="term" value="F:acid sphingomyelin phosphodiesterase activity"/>
    <property type="evidence" value="ECO:0007669"/>
    <property type="project" value="TreeGrafter"/>
</dbReference>
<sequence>MAFNNPWKQATLQPWPIPVVGKPTMRVLHLTDIHVDRKYSVGTEADCSHGAIETYKYCCRAQNSSSTIKIPAGKYGTPAKCDIPFIMFEETMKWISSHERNLDYIIITGDFESHDVWANNKETTTANLINITDTIYQYFPNIPVFQTFGNHEGVPEDSFAPHSISEYDSRGPQWLYKVLNQTWTKWLPTSVQETIM</sequence>
<feature type="domain" description="Calcineurin-like phosphoesterase" evidence="3">
    <location>
        <begin position="25"/>
        <end position="167"/>
    </location>
</feature>
<keyword evidence="4" id="KW-1185">Reference proteome</keyword>
<protein>
    <submittedName>
        <fullName evidence="5">Calcineurin-like phosphoesterase domain-containing protein</fullName>
    </submittedName>
</protein>
<evidence type="ECO:0000313" key="5">
    <source>
        <dbReference type="WBParaSite" id="PSU_v2.g9353.t1"/>
    </source>
</evidence>